<name>A0A409YRB6_9AGAR</name>
<organism evidence="1 2">
    <name type="scientific">Panaeolus cyanescens</name>
    <dbReference type="NCBI Taxonomy" id="181874"/>
    <lineage>
        <taxon>Eukaryota</taxon>
        <taxon>Fungi</taxon>
        <taxon>Dikarya</taxon>
        <taxon>Basidiomycota</taxon>
        <taxon>Agaricomycotina</taxon>
        <taxon>Agaricomycetes</taxon>
        <taxon>Agaricomycetidae</taxon>
        <taxon>Agaricales</taxon>
        <taxon>Agaricineae</taxon>
        <taxon>Galeropsidaceae</taxon>
        <taxon>Panaeolus</taxon>
    </lineage>
</organism>
<proteinExistence type="predicted"/>
<dbReference type="STRING" id="181874.A0A409YRB6"/>
<dbReference type="AlphaFoldDB" id="A0A409YRB6"/>
<keyword evidence="2" id="KW-1185">Reference proteome</keyword>
<sequence>MDVVSSVYTLTVGIVQFIAEHETKDNTISQIWNTTVTIQQIIKPLLNQKLADKALQLTIQGLQVTLRDINDHLVAWEHPAKKMYSVVNPWALNQELKGDLDQLMRQYLLLVGALQAFHYTRSYTVTQPPMRNTGLTSLAKQKSRHSTTYSGASSSRVAMSSSQVGLIWQTFLGKELDFCRVDAFINGLCQYMQRDFSSTERQRLLLKLDEKGMGYIFYSSFVALVGPEQVAEAISYYASDPRLPLLVWIDDSIRNNKSRVEDARKYGVTVVQLTSTGSAKRWLTVNKGFLRKHDNGRHIRYITDQVRIEPNENGAYFENWHAGDQIVDFIRKEMKLRAPILVYTNGWSLSVTRYVDGYTNTGSLAGSYGVFRNYVFQLGARKTDTPTLKFNMSS</sequence>
<comment type="caution">
    <text evidence="1">The sequence shown here is derived from an EMBL/GenBank/DDBJ whole genome shotgun (WGS) entry which is preliminary data.</text>
</comment>
<gene>
    <name evidence="1" type="ORF">CVT24_003276</name>
</gene>
<protein>
    <submittedName>
        <fullName evidence="1">Uncharacterized protein</fullName>
    </submittedName>
</protein>
<dbReference type="OrthoDB" id="3254241at2759"/>
<evidence type="ECO:0000313" key="1">
    <source>
        <dbReference type="EMBL" id="PPR05533.1"/>
    </source>
</evidence>
<evidence type="ECO:0000313" key="2">
    <source>
        <dbReference type="Proteomes" id="UP000284842"/>
    </source>
</evidence>
<dbReference type="InParanoid" id="A0A409YRB6"/>
<reference evidence="1 2" key="1">
    <citation type="journal article" date="2018" name="Evol. Lett.">
        <title>Horizontal gene cluster transfer increased hallucinogenic mushroom diversity.</title>
        <authorList>
            <person name="Reynolds H.T."/>
            <person name="Vijayakumar V."/>
            <person name="Gluck-Thaler E."/>
            <person name="Korotkin H.B."/>
            <person name="Matheny P.B."/>
            <person name="Slot J.C."/>
        </authorList>
    </citation>
    <scope>NUCLEOTIDE SEQUENCE [LARGE SCALE GENOMIC DNA]</scope>
    <source>
        <strain evidence="1 2">2629</strain>
    </source>
</reference>
<accession>A0A409YRB6</accession>
<dbReference type="EMBL" id="NHTK01000795">
    <property type="protein sequence ID" value="PPR05533.1"/>
    <property type="molecule type" value="Genomic_DNA"/>
</dbReference>
<dbReference type="Proteomes" id="UP000284842">
    <property type="component" value="Unassembled WGS sequence"/>
</dbReference>